<dbReference type="PROSITE" id="PS50937">
    <property type="entry name" value="HTH_MERR_2"/>
    <property type="match status" value="1"/>
</dbReference>
<protein>
    <submittedName>
        <fullName evidence="3">MerR family transcriptional regulator</fullName>
    </submittedName>
</protein>
<accession>A0ABT2UEX8</accession>
<dbReference type="Gene3D" id="1.10.1660.10">
    <property type="match status" value="1"/>
</dbReference>
<comment type="caution">
    <text evidence="3">The sequence shown here is derived from an EMBL/GenBank/DDBJ whole genome shotgun (WGS) entry which is preliminary data.</text>
</comment>
<dbReference type="RefSeq" id="WP_262684492.1">
    <property type="nucleotide sequence ID" value="NZ_JAOQIO010000038.1"/>
</dbReference>
<dbReference type="EMBL" id="JAOQIO010000038">
    <property type="protein sequence ID" value="MCU6793186.1"/>
    <property type="molecule type" value="Genomic_DNA"/>
</dbReference>
<feature type="domain" description="HTH merR-type" evidence="2">
    <location>
        <begin position="1"/>
        <end position="71"/>
    </location>
</feature>
<dbReference type="PANTHER" id="PTHR30204:SF98">
    <property type="entry name" value="HTH-TYPE TRANSCRIPTIONAL REGULATOR ADHR"/>
    <property type="match status" value="1"/>
</dbReference>
<evidence type="ECO:0000313" key="4">
    <source>
        <dbReference type="Proteomes" id="UP001652445"/>
    </source>
</evidence>
<dbReference type="InterPro" id="IPR009061">
    <property type="entry name" value="DNA-bd_dom_put_sf"/>
</dbReference>
<evidence type="ECO:0000259" key="2">
    <source>
        <dbReference type="PROSITE" id="PS50937"/>
    </source>
</evidence>
<dbReference type="InterPro" id="IPR000551">
    <property type="entry name" value="MerR-type_HTH_dom"/>
</dbReference>
<dbReference type="SUPFAM" id="SSF46955">
    <property type="entry name" value="Putative DNA-binding domain"/>
    <property type="match status" value="1"/>
</dbReference>
<proteinExistence type="predicted"/>
<dbReference type="InterPro" id="IPR047057">
    <property type="entry name" value="MerR_fam"/>
</dbReference>
<evidence type="ECO:0000313" key="3">
    <source>
        <dbReference type="EMBL" id="MCU6793186.1"/>
    </source>
</evidence>
<dbReference type="CDD" id="cd01109">
    <property type="entry name" value="HTH_YyaN"/>
    <property type="match status" value="1"/>
</dbReference>
<gene>
    <name evidence="3" type="ORF">OB236_13770</name>
</gene>
<sequence length="128" mass="15023">MSYTVNDVSKKTGISAHTLRFYEKQGVLPYAERNDNGIRLYDESSIEWIETIISLRSTGMPLAELKQYVDLHKEGDQTLLERKKMMVDHKERIEEQMLQLIKTLGKINYKMALYDVQLQQLERDSRAL</sequence>
<keyword evidence="4" id="KW-1185">Reference proteome</keyword>
<dbReference type="Pfam" id="PF13411">
    <property type="entry name" value="MerR_1"/>
    <property type="match status" value="1"/>
</dbReference>
<keyword evidence="1" id="KW-0238">DNA-binding</keyword>
<dbReference type="Proteomes" id="UP001652445">
    <property type="component" value="Unassembled WGS sequence"/>
</dbReference>
<organism evidence="3 4">
    <name type="scientific">Paenibacillus baimaensis</name>
    <dbReference type="NCBI Taxonomy" id="2982185"/>
    <lineage>
        <taxon>Bacteria</taxon>
        <taxon>Bacillati</taxon>
        <taxon>Bacillota</taxon>
        <taxon>Bacilli</taxon>
        <taxon>Bacillales</taxon>
        <taxon>Paenibacillaceae</taxon>
        <taxon>Paenibacillus</taxon>
    </lineage>
</organism>
<dbReference type="PANTHER" id="PTHR30204">
    <property type="entry name" value="REDOX-CYCLING DRUG-SENSING TRANSCRIPTIONAL ACTIVATOR SOXR"/>
    <property type="match status" value="1"/>
</dbReference>
<evidence type="ECO:0000256" key="1">
    <source>
        <dbReference type="ARBA" id="ARBA00023125"/>
    </source>
</evidence>
<reference evidence="3 4" key="1">
    <citation type="submission" date="2022-09" db="EMBL/GenBank/DDBJ databases">
        <authorList>
            <person name="Han X.L."/>
            <person name="Wang Q."/>
            <person name="Lu T."/>
        </authorList>
    </citation>
    <scope>NUCLEOTIDE SEQUENCE [LARGE SCALE GENOMIC DNA]</scope>
    <source>
        <strain evidence="3 4">WQ 127069</strain>
    </source>
</reference>
<name>A0ABT2UEX8_9BACL</name>
<dbReference type="PRINTS" id="PR00040">
    <property type="entry name" value="HTHMERR"/>
</dbReference>
<dbReference type="SMART" id="SM00422">
    <property type="entry name" value="HTH_MERR"/>
    <property type="match status" value="1"/>
</dbReference>